<dbReference type="PROSITE" id="PS51066">
    <property type="entry name" value="ZF_FPG_2"/>
    <property type="match status" value="1"/>
</dbReference>
<evidence type="ECO:0000256" key="5">
    <source>
        <dbReference type="ARBA" id="ARBA00022763"/>
    </source>
</evidence>
<protein>
    <recommendedName>
        <fullName evidence="15">Formamidopyrimidine-DNA glycosylase</fullName>
        <shortName evidence="15">Fapy-DNA glycosylase</shortName>
        <ecNumber evidence="15">3.2.2.23</ecNumber>
    </recommendedName>
    <alternativeName>
        <fullName evidence="15">DNA-(apurinic or apyrimidinic site) lyase MutM</fullName>
        <shortName evidence="15">AP lyase MutM</shortName>
        <ecNumber evidence="15">4.2.99.18</ecNumber>
    </alternativeName>
</protein>
<organism evidence="18 19">
    <name type="scientific">Candidatus Xianfuyuplasma coldseepsis</name>
    <dbReference type="NCBI Taxonomy" id="2782163"/>
    <lineage>
        <taxon>Bacteria</taxon>
        <taxon>Bacillati</taxon>
        <taxon>Mycoplasmatota</taxon>
        <taxon>Mollicutes</taxon>
        <taxon>Candidatus Izemoplasmatales</taxon>
        <taxon>Candidatus Izemoplasmataceae</taxon>
        <taxon>Candidatus Xianfuyuplasma</taxon>
    </lineage>
</organism>
<evidence type="ECO:0000259" key="17">
    <source>
        <dbReference type="PROSITE" id="PS51068"/>
    </source>
</evidence>
<dbReference type="SUPFAM" id="SSF46946">
    <property type="entry name" value="S13-like H2TH domain"/>
    <property type="match status" value="1"/>
</dbReference>
<dbReference type="SUPFAM" id="SSF57716">
    <property type="entry name" value="Glucocorticoid receptor-like (DNA-binding domain)"/>
    <property type="match status" value="1"/>
</dbReference>
<keyword evidence="10 15" id="KW-0234">DNA repair</keyword>
<evidence type="ECO:0000259" key="16">
    <source>
        <dbReference type="PROSITE" id="PS51066"/>
    </source>
</evidence>
<keyword evidence="6 15" id="KW-0863">Zinc-finger</keyword>
<dbReference type="NCBIfam" id="TIGR00577">
    <property type="entry name" value="fpg"/>
    <property type="match status" value="1"/>
</dbReference>
<evidence type="ECO:0000256" key="4">
    <source>
        <dbReference type="ARBA" id="ARBA00022723"/>
    </source>
</evidence>
<keyword evidence="13 15" id="KW-0326">Glycosidase</keyword>
<dbReference type="Pfam" id="PF06831">
    <property type="entry name" value="H2TH"/>
    <property type="match status" value="1"/>
</dbReference>
<keyword evidence="12 15" id="KW-0511">Multifunctional enzyme</keyword>
<feature type="domain" description="Formamidopyrimidine-DNA glycosylase catalytic" evidence="17">
    <location>
        <begin position="2"/>
        <end position="114"/>
    </location>
</feature>
<dbReference type="GO" id="GO:0003684">
    <property type="term" value="F:damaged DNA binding"/>
    <property type="evidence" value="ECO:0007669"/>
    <property type="project" value="InterPro"/>
</dbReference>
<evidence type="ECO:0000256" key="3">
    <source>
        <dbReference type="ARBA" id="ARBA00011245"/>
    </source>
</evidence>
<dbReference type="InterPro" id="IPR010979">
    <property type="entry name" value="Ribosomal_uS13-like_H2TH"/>
</dbReference>
<dbReference type="InterPro" id="IPR012319">
    <property type="entry name" value="FPG_cat"/>
</dbReference>
<comment type="catalytic activity">
    <reaction evidence="1 15">
        <text>Hydrolysis of DNA containing ring-opened 7-methylguanine residues, releasing 2,6-diamino-4-hydroxy-5-(N-methyl)formamidopyrimidine.</text>
        <dbReference type="EC" id="3.2.2.23"/>
    </reaction>
</comment>
<keyword evidence="19" id="KW-1185">Reference proteome</keyword>
<dbReference type="InterPro" id="IPR020629">
    <property type="entry name" value="FPG_Glyclase"/>
</dbReference>
<dbReference type="Proteomes" id="UP000514720">
    <property type="component" value="Chromosome"/>
</dbReference>
<dbReference type="SUPFAM" id="SSF81624">
    <property type="entry name" value="N-terminal domain of MutM-like DNA repair proteins"/>
    <property type="match status" value="1"/>
</dbReference>
<dbReference type="InterPro" id="IPR010663">
    <property type="entry name" value="Znf_FPG/IleRS"/>
</dbReference>
<dbReference type="GO" id="GO:0008270">
    <property type="term" value="F:zinc ion binding"/>
    <property type="evidence" value="ECO:0007669"/>
    <property type="project" value="UniProtKB-UniRule"/>
</dbReference>
<feature type="binding site" evidence="15">
    <location>
        <position position="111"/>
    </location>
    <ligand>
        <name>DNA</name>
        <dbReference type="ChEBI" id="CHEBI:16991"/>
    </ligand>
</feature>
<dbReference type="InterPro" id="IPR015887">
    <property type="entry name" value="DNA_glyclase_Znf_dom_DNA_BS"/>
</dbReference>
<dbReference type="PROSITE" id="PS01242">
    <property type="entry name" value="ZF_FPG_1"/>
    <property type="match status" value="1"/>
</dbReference>
<dbReference type="SMART" id="SM01232">
    <property type="entry name" value="H2TH"/>
    <property type="match status" value="1"/>
</dbReference>
<keyword evidence="5 15" id="KW-0227">DNA damage</keyword>
<comment type="function">
    <text evidence="15">Involved in base excision repair of DNA damaged by oxidation or by mutagenic agents. Acts as DNA glycosylase that recognizes and removes damaged bases. Has a preference for oxidized purines, such as 7,8-dihydro-8-oxoguanine (8-oxoG). Has AP (apurinic/apyrimidinic) lyase activity and introduces nicks in the DNA strand. Cleaves the DNA backbone by beta-delta elimination to generate a single-strand break at the site of the removed base with both 3'- and 5'-phosphates.</text>
</comment>
<accession>A0A7L7KS52</accession>
<keyword evidence="7 15" id="KW-0378">Hydrolase</keyword>
<dbReference type="AlphaFoldDB" id="A0A7L7KS52"/>
<evidence type="ECO:0000256" key="7">
    <source>
        <dbReference type="ARBA" id="ARBA00022801"/>
    </source>
</evidence>
<dbReference type="EMBL" id="CP048914">
    <property type="protein sequence ID" value="QMS85547.1"/>
    <property type="molecule type" value="Genomic_DNA"/>
</dbReference>
<evidence type="ECO:0000313" key="19">
    <source>
        <dbReference type="Proteomes" id="UP000514720"/>
    </source>
</evidence>
<dbReference type="PROSITE" id="PS51068">
    <property type="entry name" value="FPG_CAT"/>
    <property type="match status" value="1"/>
</dbReference>
<dbReference type="GO" id="GO:0006284">
    <property type="term" value="P:base-excision repair"/>
    <property type="evidence" value="ECO:0007669"/>
    <property type="project" value="InterPro"/>
</dbReference>
<dbReference type="FunFam" id="1.10.8.50:FF:000003">
    <property type="entry name" value="Formamidopyrimidine-DNA glycosylase"/>
    <property type="match status" value="1"/>
</dbReference>
<gene>
    <name evidence="15 18" type="primary">mutM</name>
    <name evidence="15" type="synonym">fpg</name>
    <name evidence="18" type="ORF">G4Z02_07265</name>
</gene>
<dbReference type="InterPro" id="IPR035937">
    <property type="entry name" value="FPG_N"/>
</dbReference>
<evidence type="ECO:0000256" key="9">
    <source>
        <dbReference type="ARBA" id="ARBA00023125"/>
    </source>
</evidence>
<comment type="subunit">
    <text evidence="3 15">Monomer.</text>
</comment>
<dbReference type="GO" id="GO:0003690">
    <property type="term" value="F:double-stranded DNA binding"/>
    <property type="evidence" value="ECO:0007669"/>
    <property type="project" value="UniProtKB-ARBA"/>
</dbReference>
<feature type="active site" description="Proton donor; for delta-elimination activity" evidence="15">
    <location>
        <position position="263"/>
    </location>
</feature>
<dbReference type="PANTHER" id="PTHR22993:SF9">
    <property type="entry name" value="FORMAMIDOPYRIMIDINE-DNA GLYCOSYLASE"/>
    <property type="match status" value="1"/>
</dbReference>
<dbReference type="InterPro" id="IPR000214">
    <property type="entry name" value="Znf_DNA_glyclase/AP_lyase"/>
</dbReference>
<dbReference type="PANTHER" id="PTHR22993">
    <property type="entry name" value="FORMAMIDOPYRIMIDINE-DNA GLYCOSYLASE"/>
    <property type="match status" value="1"/>
</dbReference>
<evidence type="ECO:0000256" key="2">
    <source>
        <dbReference type="ARBA" id="ARBA00009409"/>
    </source>
</evidence>
<feature type="binding site" evidence="15">
    <location>
        <position position="154"/>
    </location>
    <ligand>
        <name>DNA</name>
        <dbReference type="ChEBI" id="CHEBI:16991"/>
    </ligand>
</feature>
<dbReference type="EC" id="3.2.2.23" evidence="15"/>
<evidence type="ECO:0000256" key="1">
    <source>
        <dbReference type="ARBA" id="ARBA00001668"/>
    </source>
</evidence>
<evidence type="ECO:0000256" key="13">
    <source>
        <dbReference type="ARBA" id="ARBA00023295"/>
    </source>
</evidence>
<comment type="similarity">
    <text evidence="2 15">Belongs to the FPG family.</text>
</comment>
<sequence>MPEMPEVETVRRILQEVIVGKTIRDIDVFYPKMIRNVDEATFIHMLEGQTIKRMDRYGKHLQFITEDWVVFSHLRMEGKYFIKPLDEPKEKHEHMIIYFTDGTSLRYHDTRKFGTFDVIHPAEIKQNSPLVGLGPEPTSSELTPTYLTKKLRHKTRAIKPTLLDQTVICGLGNIYVDEVLFRSKIHPETPAGLLTKKQIKFIIQSCKQVIEKAIELGGTTVRSYTASLGVTGRFQNELNVHTKVDQPCPVCGTTISKTKVGGRGTYLCTTCQKQRHK</sequence>
<proteinExistence type="inferred from homology"/>
<dbReference type="InterPro" id="IPR015886">
    <property type="entry name" value="H2TH_FPG"/>
</dbReference>
<evidence type="ECO:0000256" key="6">
    <source>
        <dbReference type="ARBA" id="ARBA00022771"/>
    </source>
</evidence>
<dbReference type="EC" id="4.2.99.18" evidence="15"/>
<dbReference type="HAMAP" id="MF_00103">
    <property type="entry name" value="Fapy_DNA_glycosyl"/>
    <property type="match status" value="1"/>
</dbReference>
<feature type="binding site" evidence="15">
    <location>
        <position position="92"/>
    </location>
    <ligand>
        <name>DNA</name>
        <dbReference type="ChEBI" id="CHEBI:16991"/>
    </ligand>
</feature>
<dbReference type="CDD" id="cd08966">
    <property type="entry name" value="EcFpg-like_N"/>
    <property type="match status" value="1"/>
</dbReference>
<keyword evidence="4 15" id="KW-0479">Metal-binding</keyword>
<dbReference type="Pfam" id="PF06827">
    <property type="entry name" value="zf-FPG_IleRS"/>
    <property type="match status" value="1"/>
</dbReference>
<evidence type="ECO:0000256" key="15">
    <source>
        <dbReference type="HAMAP-Rule" id="MF_00103"/>
    </source>
</evidence>
<dbReference type="Pfam" id="PF01149">
    <property type="entry name" value="Fapy_DNA_glyco"/>
    <property type="match status" value="1"/>
</dbReference>
<evidence type="ECO:0000256" key="8">
    <source>
        <dbReference type="ARBA" id="ARBA00022833"/>
    </source>
</evidence>
<name>A0A7L7KS52_9MOLU</name>
<evidence type="ECO:0000256" key="14">
    <source>
        <dbReference type="ARBA" id="ARBA00044632"/>
    </source>
</evidence>
<dbReference type="NCBIfam" id="NF002211">
    <property type="entry name" value="PRK01103.1"/>
    <property type="match status" value="1"/>
</dbReference>
<keyword evidence="8 15" id="KW-0862">Zinc</keyword>
<keyword evidence="11 15" id="KW-0456">Lyase</keyword>
<dbReference type="SMART" id="SM00898">
    <property type="entry name" value="Fapy_DNA_glyco"/>
    <property type="match status" value="1"/>
</dbReference>
<evidence type="ECO:0000256" key="11">
    <source>
        <dbReference type="ARBA" id="ARBA00023239"/>
    </source>
</evidence>
<dbReference type="GO" id="GO:0140078">
    <property type="term" value="F:class I DNA-(apurinic or apyrimidinic site) endonuclease activity"/>
    <property type="evidence" value="ECO:0007669"/>
    <property type="project" value="UniProtKB-EC"/>
</dbReference>
<dbReference type="KEGG" id="xcl:G4Z02_07265"/>
<evidence type="ECO:0000313" key="18">
    <source>
        <dbReference type="EMBL" id="QMS85547.1"/>
    </source>
</evidence>
<comment type="cofactor">
    <cofactor evidence="15">
        <name>Zn(2+)</name>
        <dbReference type="ChEBI" id="CHEBI:29105"/>
    </cofactor>
    <text evidence="15">Binds 1 zinc ion per subunit.</text>
</comment>
<evidence type="ECO:0000256" key="12">
    <source>
        <dbReference type="ARBA" id="ARBA00023268"/>
    </source>
</evidence>
<reference evidence="18 19" key="1">
    <citation type="submission" date="2020-02" db="EMBL/GenBank/DDBJ databases">
        <authorList>
            <person name="Zheng R.K."/>
            <person name="Sun C.M."/>
        </authorList>
    </citation>
    <scope>NUCLEOTIDE SEQUENCE [LARGE SCALE GENOMIC DNA]</scope>
    <source>
        <strain evidence="19">zrk13</strain>
    </source>
</reference>
<feature type="active site" description="Proton donor; for beta-elimination activity" evidence="15">
    <location>
        <position position="59"/>
    </location>
</feature>
<evidence type="ECO:0000256" key="10">
    <source>
        <dbReference type="ARBA" id="ARBA00023204"/>
    </source>
</evidence>
<feature type="domain" description="FPG-type" evidence="16">
    <location>
        <begin position="239"/>
        <end position="273"/>
    </location>
</feature>
<feature type="active site" description="Proton donor" evidence="15">
    <location>
        <position position="3"/>
    </location>
</feature>
<comment type="catalytic activity">
    <reaction evidence="14 15">
        <text>2'-deoxyribonucleotide-(2'-deoxyribose 5'-phosphate)-2'-deoxyribonucleotide-DNA = a 3'-end 2'-deoxyribonucleotide-(2,3-dehydro-2,3-deoxyribose 5'-phosphate)-DNA + a 5'-end 5'-phospho-2'-deoxyribonucleoside-DNA + H(+)</text>
        <dbReference type="Rhea" id="RHEA:66592"/>
        <dbReference type="Rhea" id="RHEA-COMP:13180"/>
        <dbReference type="Rhea" id="RHEA-COMP:16897"/>
        <dbReference type="Rhea" id="RHEA-COMP:17067"/>
        <dbReference type="ChEBI" id="CHEBI:15378"/>
        <dbReference type="ChEBI" id="CHEBI:136412"/>
        <dbReference type="ChEBI" id="CHEBI:157695"/>
        <dbReference type="ChEBI" id="CHEBI:167181"/>
        <dbReference type="EC" id="4.2.99.18"/>
    </reaction>
</comment>
<dbReference type="GO" id="GO:0034039">
    <property type="term" value="F:8-oxo-7,8-dihydroguanine DNA N-glycosylase activity"/>
    <property type="evidence" value="ECO:0007669"/>
    <property type="project" value="TreeGrafter"/>
</dbReference>
<dbReference type="Gene3D" id="3.20.190.10">
    <property type="entry name" value="MutM-like, N-terminal"/>
    <property type="match status" value="1"/>
</dbReference>
<feature type="active site" description="Schiff-base intermediate with DNA" evidence="15">
    <location>
        <position position="2"/>
    </location>
</feature>
<dbReference type="Gene3D" id="1.10.8.50">
    <property type="match status" value="1"/>
</dbReference>
<dbReference type="RefSeq" id="WP_258877348.1">
    <property type="nucleotide sequence ID" value="NZ_CP048914.1"/>
</dbReference>
<keyword evidence="9 15" id="KW-0238">DNA-binding</keyword>